<evidence type="ECO:0000256" key="1">
    <source>
        <dbReference type="SAM" id="MobiDB-lite"/>
    </source>
</evidence>
<dbReference type="Pfam" id="PF13148">
    <property type="entry name" value="DUF3987"/>
    <property type="match status" value="1"/>
</dbReference>
<feature type="region of interest" description="Disordered" evidence="1">
    <location>
        <begin position="162"/>
        <end position="195"/>
    </location>
</feature>
<keyword evidence="3" id="KW-1185">Reference proteome</keyword>
<dbReference type="EMBL" id="PJNB01000001">
    <property type="protein sequence ID" value="PKW13824.1"/>
    <property type="molecule type" value="Genomic_DNA"/>
</dbReference>
<reference evidence="2" key="1">
    <citation type="submission" date="2017-12" db="EMBL/GenBank/DDBJ databases">
        <title>Sequencing the genomes of 1000 Actinobacteria strains.</title>
        <authorList>
            <person name="Klenk H.-P."/>
        </authorList>
    </citation>
    <scope>NUCLEOTIDE SEQUENCE [LARGE SCALE GENOMIC DNA]</scope>
    <source>
        <strain evidence="2">DSM 44228</strain>
    </source>
</reference>
<organism evidence="2 3">
    <name type="scientific">Saccharopolyspora spinosa</name>
    <dbReference type="NCBI Taxonomy" id="60894"/>
    <lineage>
        <taxon>Bacteria</taxon>
        <taxon>Bacillati</taxon>
        <taxon>Actinomycetota</taxon>
        <taxon>Actinomycetes</taxon>
        <taxon>Pseudonocardiales</taxon>
        <taxon>Pseudonocardiaceae</taxon>
        <taxon>Saccharopolyspora</taxon>
    </lineage>
</organism>
<gene>
    <name evidence="2" type="ORF">A8926_1388</name>
</gene>
<dbReference type="RefSeq" id="WP_101376355.1">
    <property type="nucleotide sequence ID" value="NZ_CP061007.1"/>
</dbReference>
<evidence type="ECO:0000313" key="2">
    <source>
        <dbReference type="EMBL" id="PKW13824.1"/>
    </source>
</evidence>
<proteinExistence type="predicted"/>
<feature type="region of interest" description="Disordered" evidence="1">
    <location>
        <begin position="1"/>
        <end position="45"/>
    </location>
</feature>
<sequence>MSKPETPPDTAGEQRRRLHLVPDSTQQPTREAAGPVPAVPALDPETERRALEEIARARSELPDRDEAMFGTYLGSLVRRLEPTSEADPANILASLMAATGVYLGDGPHMRAGDDRHPLLVWPMVIGRTGVGRKGAGWSAAKRLLLATDPDFVERNIHSGLTSGEGLTQAFNEDEAGATGPDEGEEGKGKKRASLLPPGDRRLLAFETEWATVMARMKREGNTLSATMRAAWEGGNLSTLGVNARIVRDTHVGILAHITPKEFQAKLSASDMAGGTYNRFLPVLVAQTQFLPSSTGADPALLDRLAVDLRARLAAGARLGQLGLTRDAAMLWQRLYVEFGGYSADDGPIEQFLSRAAPNCLRVAGLHAALDGVELITVEHLAAAAAFVRYAVASARAVFTTSNPKLSKLARFIADAGPAGRGRTEISQQHFQGNEKAADITAWLDQLAADDVITKTFQRPEGRKGGRATEIYVANEHYELTNNAPDQDKR</sequence>
<evidence type="ECO:0000313" key="3">
    <source>
        <dbReference type="Proteomes" id="UP000233786"/>
    </source>
</evidence>
<protein>
    <submittedName>
        <fullName evidence="2">Uncharacterized protein DUF3987</fullName>
    </submittedName>
</protein>
<accession>A0A2N3XT18</accession>
<dbReference type="OrthoDB" id="6272730at2"/>
<name>A0A2N3XT18_SACSN</name>
<dbReference type="AlphaFoldDB" id="A0A2N3XT18"/>
<dbReference type="InterPro" id="IPR025048">
    <property type="entry name" value="DUF3987"/>
</dbReference>
<dbReference type="Proteomes" id="UP000233786">
    <property type="component" value="Unassembled WGS sequence"/>
</dbReference>
<comment type="caution">
    <text evidence="2">The sequence shown here is derived from an EMBL/GenBank/DDBJ whole genome shotgun (WGS) entry which is preliminary data.</text>
</comment>